<dbReference type="Gene3D" id="3.30.450.90">
    <property type="match status" value="1"/>
</dbReference>
<comment type="similarity">
    <text evidence="1">Belongs to the GSP E family.</text>
</comment>
<keyword evidence="2" id="KW-0547">Nucleotide-binding</keyword>
<dbReference type="PANTHER" id="PTHR30258:SF2">
    <property type="entry name" value="COMG OPERON PROTEIN 1"/>
    <property type="match status" value="1"/>
</dbReference>
<dbReference type="AlphaFoldDB" id="A0A1F5Z9S4"/>
<gene>
    <name evidence="5" type="ORF">A2154_02955</name>
</gene>
<dbReference type="PANTHER" id="PTHR30258">
    <property type="entry name" value="TYPE II SECRETION SYSTEM PROTEIN GSPE-RELATED"/>
    <property type="match status" value="1"/>
</dbReference>
<dbReference type="Gene3D" id="3.40.50.300">
    <property type="entry name" value="P-loop containing nucleotide triphosphate hydrolases"/>
    <property type="match status" value="1"/>
</dbReference>
<evidence type="ECO:0000313" key="6">
    <source>
        <dbReference type="Proteomes" id="UP000176854"/>
    </source>
</evidence>
<comment type="caution">
    <text evidence="5">The sequence shown here is derived from an EMBL/GenBank/DDBJ whole genome shotgun (WGS) entry which is preliminary data.</text>
</comment>
<dbReference type="FunFam" id="3.40.50.300:FF:000398">
    <property type="entry name" value="Type IV pilus assembly ATPase PilB"/>
    <property type="match status" value="1"/>
</dbReference>
<reference evidence="5 6" key="1">
    <citation type="journal article" date="2016" name="Nat. Commun.">
        <title>Thousands of microbial genomes shed light on interconnected biogeochemical processes in an aquifer system.</title>
        <authorList>
            <person name="Anantharaman K."/>
            <person name="Brown C.T."/>
            <person name="Hug L.A."/>
            <person name="Sharon I."/>
            <person name="Castelle C.J."/>
            <person name="Probst A.J."/>
            <person name="Thomas B.C."/>
            <person name="Singh A."/>
            <person name="Wilkins M.J."/>
            <person name="Karaoz U."/>
            <person name="Brodie E.L."/>
            <person name="Williams K.H."/>
            <person name="Hubbard S.S."/>
            <person name="Banfield J.F."/>
        </authorList>
    </citation>
    <scope>NUCLEOTIDE SEQUENCE [LARGE SCALE GENOMIC DNA]</scope>
</reference>
<dbReference type="InterPro" id="IPR027417">
    <property type="entry name" value="P-loop_NTPase"/>
</dbReference>
<dbReference type="GO" id="GO:0005524">
    <property type="term" value="F:ATP binding"/>
    <property type="evidence" value="ECO:0007669"/>
    <property type="project" value="UniProtKB-KW"/>
</dbReference>
<dbReference type="SUPFAM" id="SSF160246">
    <property type="entry name" value="EspE N-terminal domain-like"/>
    <property type="match status" value="1"/>
</dbReference>
<dbReference type="GO" id="GO:0016887">
    <property type="term" value="F:ATP hydrolysis activity"/>
    <property type="evidence" value="ECO:0007669"/>
    <property type="project" value="TreeGrafter"/>
</dbReference>
<dbReference type="InterPro" id="IPR003593">
    <property type="entry name" value="AAA+_ATPase"/>
</dbReference>
<proteinExistence type="inferred from homology"/>
<dbReference type="Pfam" id="PF00437">
    <property type="entry name" value="T2SSE"/>
    <property type="match status" value="1"/>
</dbReference>
<evidence type="ECO:0000256" key="1">
    <source>
        <dbReference type="ARBA" id="ARBA00006611"/>
    </source>
</evidence>
<protein>
    <recommendedName>
        <fullName evidence="4">Bacterial type II secretion system protein E domain-containing protein</fullName>
    </recommendedName>
</protein>
<dbReference type="InterPro" id="IPR037257">
    <property type="entry name" value="T2SS_E_N_sf"/>
</dbReference>
<dbReference type="STRING" id="1798373.A2154_02955"/>
<organism evidence="5 6">
    <name type="scientific">Candidatus Gottesmanbacteria bacterium RBG_16_43_7</name>
    <dbReference type="NCBI Taxonomy" id="1798373"/>
    <lineage>
        <taxon>Bacteria</taxon>
        <taxon>Candidatus Gottesmaniibacteriota</taxon>
    </lineage>
</organism>
<dbReference type="Pfam" id="PF05157">
    <property type="entry name" value="MshEN"/>
    <property type="match status" value="1"/>
</dbReference>
<name>A0A1F5Z9S4_9BACT</name>
<evidence type="ECO:0000256" key="3">
    <source>
        <dbReference type="ARBA" id="ARBA00022840"/>
    </source>
</evidence>
<dbReference type="GO" id="GO:0005886">
    <property type="term" value="C:plasma membrane"/>
    <property type="evidence" value="ECO:0007669"/>
    <property type="project" value="TreeGrafter"/>
</dbReference>
<dbReference type="EMBL" id="MFJC01000039">
    <property type="protein sequence ID" value="OGG08917.1"/>
    <property type="molecule type" value="Genomic_DNA"/>
</dbReference>
<dbReference type="InterPro" id="IPR001482">
    <property type="entry name" value="T2SS/T4SS_dom"/>
</dbReference>
<evidence type="ECO:0000313" key="5">
    <source>
        <dbReference type="EMBL" id="OGG08917.1"/>
    </source>
</evidence>
<dbReference type="PROSITE" id="PS00662">
    <property type="entry name" value="T2SP_E"/>
    <property type="match status" value="1"/>
</dbReference>
<dbReference type="SMART" id="SM00382">
    <property type="entry name" value="AAA"/>
    <property type="match status" value="1"/>
</dbReference>
<dbReference type="InterPro" id="IPR007831">
    <property type="entry name" value="T2SS_GspE_N"/>
</dbReference>
<evidence type="ECO:0000256" key="2">
    <source>
        <dbReference type="ARBA" id="ARBA00022741"/>
    </source>
</evidence>
<keyword evidence="3" id="KW-0067">ATP-binding</keyword>
<accession>A0A1F5Z9S4</accession>
<sequence>MILPKQLRDIILSSGFVSSADFDAAVKSSEELGKELPDILISRGLVSEDALGQIIAEFYKVPFTKLSHKVIPSDILHLIPEEAVRTFRVVPFTRQGNEIHLGMLDPADLEAREFVKRRTGLNIKCFYISAADFSSALGQYKRNIKEIFEKIIQENIEKSSASETVNAEKLAQDVPVIKILDTILEYAQAENASDVHLEALEGEFVVRFRIDGVLRDILTLPKTIHPAIVARIKILAKLKIDEHRIPQDGRFKFKIENSFIALRVSILPAFYGENIVLRLLSESARPMSLEELGLTGHNLDLVKNNIKKPHGMILVTGPTGSGKTTTLYSILNILISTEVKICTVEDPVEYGIKRVSQTQINPATGLTFAVGLRSLLRHDPDIIMVGEIRDRETADMAIQSALTGHLVLSTLHTNDAASTMLRLMDMGAEGFLVASTVNLVIAQRLVRKICSSCIEPYTPNPDLMDYLRSFVEGGELSNKFYRGKGCTECNHKGYKGRVGIFEILEVNEEIRQLITKHISSDQLTKVARKYDMIPLIRDGINKASGGITSIEEVIRVLKE</sequence>
<dbReference type="Proteomes" id="UP000176854">
    <property type="component" value="Unassembled WGS sequence"/>
</dbReference>
<dbReference type="Gene3D" id="3.30.300.160">
    <property type="entry name" value="Type II secretion system, protein E, N-terminal domain"/>
    <property type="match status" value="1"/>
</dbReference>
<evidence type="ECO:0000259" key="4">
    <source>
        <dbReference type="PROSITE" id="PS00662"/>
    </source>
</evidence>
<dbReference type="CDD" id="cd01129">
    <property type="entry name" value="PulE-GspE-like"/>
    <property type="match status" value="1"/>
</dbReference>
<feature type="domain" description="Bacterial type II secretion system protein E" evidence="4">
    <location>
        <begin position="376"/>
        <end position="390"/>
    </location>
</feature>
<dbReference type="SUPFAM" id="SSF52540">
    <property type="entry name" value="P-loop containing nucleoside triphosphate hydrolases"/>
    <property type="match status" value="1"/>
</dbReference>